<dbReference type="RefSeq" id="WP_146684654.1">
    <property type="nucleotide sequence ID" value="NZ_CP019646.1"/>
</dbReference>
<dbReference type="SFLD" id="SFLDG01101">
    <property type="entry name" value="Uncharacterised_Radical_SAM_Su"/>
    <property type="match status" value="1"/>
</dbReference>
<evidence type="ECO:0000259" key="7">
    <source>
        <dbReference type="PROSITE" id="PS51918"/>
    </source>
</evidence>
<dbReference type="AlphaFoldDB" id="A0A1Q2MJ78"/>
<dbReference type="KEGG" id="pbas:SMSP2_02852"/>
<evidence type="ECO:0000313" key="8">
    <source>
        <dbReference type="EMBL" id="AQQ72467.1"/>
    </source>
</evidence>
<dbReference type="Gene3D" id="3.20.20.70">
    <property type="entry name" value="Aldolase class I"/>
    <property type="match status" value="1"/>
</dbReference>
<evidence type="ECO:0000256" key="2">
    <source>
        <dbReference type="ARBA" id="ARBA00022691"/>
    </source>
</evidence>
<dbReference type="PANTHER" id="PTHR30352">
    <property type="entry name" value="PYRUVATE FORMATE-LYASE-ACTIVATING ENZYME"/>
    <property type="match status" value="1"/>
</dbReference>
<comment type="cofactor">
    <cofactor evidence="6">
        <name>[4Fe-4S] cluster</name>
        <dbReference type="ChEBI" id="CHEBI:49883"/>
    </cofactor>
    <text evidence="6">Binds 1 [4Fe-4S] cluster. The cluster is coordinated with 3 cysteines and an exchangeable S-adenosyl-L-methionine.</text>
</comment>
<dbReference type="GO" id="GO:0051539">
    <property type="term" value="F:4 iron, 4 sulfur cluster binding"/>
    <property type="evidence" value="ECO:0007669"/>
    <property type="project" value="UniProtKB-KW"/>
</dbReference>
<dbReference type="Proteomes" id="UP000188181">
    <property type="component" value="Chromosome"/>
</dbReference>
<dbReference type="InterPro" id="IPR016431">
    <property type="entry name" value="Pyrv-formate_lyase-activ_prd"/>
</dbReference>
<dbReference type="InterPro" id="IPR013785">
    <property type="entry name" value="Aldolase_TIM"/>
</dbReference>
<sequence length="338" mass="37920">MKEAYLYEKNKDGSVKCHLCGFKCVIAPGKKGRCGQRMNIGNELVSLNYDRLCSAAADPIEKKPLYHFKPGSEAFSIAAPGCNFRCKFCQNWQISQSDYIDQDDAPKDGPTPDQIVNAALQSGCESIAYTYTEPTIFYELAKDTAHIAKKRGLYNIFVSNGYMSDMAIDDFAGWLDAINIDLKAFTNDFYKDFCAAQLEPVLDSIRYIKKNTDIWIELTTLIIPGVNDGEEELKKLCEFIAEEVSPETPWHVSAFHPCYQMYDVPPTPRETIIKACQTGQEAGLKYIYPGNIRLDHSPDTKCPQCGRTLIERDNWTINSNDIENGKCPHCGAAIAGIW</sequence>
<proteinExistence type="predicted"/>
<dbReference type="CDD" id="cd01335">
    <property type="entry name" value="Radical_SAM"/>
    <property type="match status" value="1"/>
</dbReference>
<name>A0A1Q2MJ78_9BACT</name>
<evidence type="ECO:0000313" key="9">
    <source>
        <dbReference type="Proteomes" id="UP000188181"/>
    </source>
</evidence>
<feature type="domain" description="Radical SAM core" evidence="7">
    <location>
        <begin position="67"/>
        <end position="299"/>
    </location>
</feature>
<dbReference type="InterPro" id="IPR027596">
    <property type="entry name" value="AmmeMemoSam_rS"/>
</dbReference>
<protein>
    <submittedName>
        <fullName evidence="8">Pyruvate formate-lyase 1-activating enzyme</fullName>
        <ecNumber evidence="8">1.97.1.4</ecNumber>
    </submittedName>
</protein>
<feature type="binding site" evidence="6">
    <location>
        <position position="89"/>
    </location>
    <ligand>
        <name>[4Fe-4S] cluster</name>
        <dbReference type="ChEBI" id="CHEBI:49883"/>
        <note>4Fe-4S-S-AdoMet</note>
    </ligand>
</feature>
<gene>
    <name evidence="8" type="primary">pflA</name>
    <name evidence="8" type="ORF">SMSP2_02852</name>
</gene>
<keyword evidence="1" id="KW-0004">4Fe-4S</keyword>
<evidence type="ECO:0000256" key="4">
    <source>
        <dbReference type="ARBA" id="ARBA00023004"/>
    </source>
</evidence>
<dbReference type="SUPFAM" id="SSF102114">
    <property type="entry name" value="Radical SAM enzymes"/>
    <property type="match status" value="1"/>
</dbReference>
<evidence type="ECO:0000256" key="1">
    <source>
        <dbReference type="ARBA" id="ARBA00022485"/>
    </source>
</evidence>
<dbReference type="PANTHER" id="PTHR30352:SF5">
    <property type="entry name" value="PYRUVATE FORMATE-LYASE 1-ACTIVATING ENZYME"/>
    <property type="match status" value="1"/>
</dbReference>
<feature type="binding site" evidence="6">
    <location>
        <position position="86"/>
    </location>
    <ligand>
        <name>[4Fe-4S] cluster</name>
        <dbReference type="ChEBI" id="CHEBI:49883"/>
        <note>4Fe-4S-S-AdoMet</note>
    </ligand>
</feature>
<dbReference type="PIRSF" id="PIRSF004869">
    <property type="entry name" value="PflX_prd"/>
    <property type="match status" value="1"/>
</dbReference>
<evidence type="ECO:0000256" key="3">
    <source>
        <dbReference type="ARBA" id="ARBA00022723"/>
    </source>
</evidence>
<dbReference type="InterPro" id="IPR007197">
    <property type="entry name" value="rSAM"/>
</dbReference>
<keyword evidence="5 6" id="KW-0411">Iron-sulfur</keyword>
<dbReference type="InterPro" id="IPR034457">
    <property type="entry name" value="Organic_radical-activating"/>
</dbReference>
<dbReference type="EC" id="1.97.1.4" evidence="8"/>
<keyword evidence="8" id="KW-0560">Oxidoreductase</keyword>
<dbReference type="GO" id="GO:0046872">
    <property type="term" value="F:metal ion binding"/>
    <property type="evidence" value="ECO:0007669"/>
    <property type="project" value="UniProtKB-KW"/>
</dbReference>
<dbReference type="NCBIfam" id="TIGR04337">
    <property type="entry name" value="AmmeMemoSam_rS"/>
    <property type="match status" value="1"/>
</dbReference>
<keyword evidence="8" id="KW-0670">Pyruvate</keyword>
<evidence type="ECO:0000256" key="6">
    <source>
        <dbReference type="PIRSR" id="PIRSR004869-50"/>
    </source>
</evidence>
<dbReference type="Pfam" id="PF04055">
    <property type="entry name" value="Radical_SAM"/>
    <property type="match status" value="1"/>
</dbReference>
<keyword evidence="8" id="KW-0456">Lyase</keyword>
<dbReference type="STRING" id="1851148.SMSP2_02852"/>
<dbReference type="InterPro" id="IPR058240">
    <property type="entry name" value="rSAM_sf"/>
</dbReference>
<organism evidence="8 9">
    <name type="scientific">Limihaloglobus sulfuriphilus</name>
    <dbReference type="NCBI Taxonomy" id="1851148"/>
    <lineage>
        <taxon>Bacteria</taxon>
        <taxon>Pseudomonadati</taxon>
        <taxon>Planctomycetota</taxon>
        <taxon>Phycisphaerae</taxon>
        <taxon>Sedimentisphaerales</taxon>
        <taxon>Sedimentisphaeraceae</taxon>
        <taxon>Limihaloglobus</taxon>
    </lineage>
</organism>
<keyword evidence="4 6" id="KW-0408">Iron</keyword>
<dbReference type="GO" id="GO:0016829">
    <property type="term" value="F:lyase activity"/>
    <property type="evidence" value="ECO:0007669"/>
    <property type="project" value="UniProtKB-KW"/>
</dbReference>
<dbReference type="SFLD" id="SFLDS00029">
    <property type="entry name" value="Radical_SAM"/>
    <property type="match status" value="1"/>
</dbReference>
<dbReference type="GO" id="GO:0043365">
    <property type="term" value="F:[formate-C-acetyltransferase]-activating enzyme activity"/>
    <property type="evidence" value="ECO:0007669"/>
    <property type="project" value="UniProtKB-EC"/>
</dbReference>
<dbReference type="PROSITE" id="PS51918">
    <property type="entry name" value="RADICAL_SAM"/>
    <property type="match status" value="1"/>
</dbReference>
<dbReference type="EMBL" id="CP019646">
    <property type="protein sequence ID" value="AQQ72467.1"/>
    <property type="molecule type" value="Genomic_DNA"/>
</dbReference>
<feature type="binding site" evidence="6">
    <location>
        <position position="82"/>
    </location>
    <ligand>
        <name>[4Fe-4S] cluster</name>
        <dbReference type="ChEBI" id="CHEBI:49883"/>
        <note>4Fe-4S-S-AdoMet</note>
    </ligand>
</feature>
<keyword evidence="2 6" id="KW-0949">S-adenosyl-L-methionine</keyword>
<dbReference type="OrthoDB" id="9778883at2"/>
<reference evidence="9" key="1">
    <citation type="submission" date="2017-02" db="EMBL/GenBank/DDBJ databases">
        <title>Comparative genomics and description of representatives of a novel lineage of planctomycetes thriving in anoxic sediments.</title>
        <authorList>
            <person name="Spring S."/>
            <person name="Bunk B."/>
            <person name="Sproer C."/>
        </authorList>
    </citation>
    <scope>NUCLEOTIDE SEQUENCE [LARGE SCALE GENOMIC DNA]</scope>
    <source>
        <strain evidence="9">SM-Chi-D1</strain>
    </source>
</reference>
<accession>A0A1Q2MJ78</accession>
<keyword evidence="9" id="KW-1185">Reference proteome</keyword>
<evidence type="ECO:0000256" key="5">
    <source>
        <dbReference type="ARBA" id="ARBA00023014"/>
    </source>
</evidence>
<keyword evidence="3 6" id="KW-0479">Metal-binding</keyword>